<proteinExistence type="inferred from homology"/>
<evidence type="ECO:0000259" key="4">
    <source>
        <dbReference type="SMART" id="SM00829"/>
    </source>
</evidence>
<dbReference type="Gene3D" id="3.90.180.10">
    <property type="entry name" value="Medium-chain alcohol dehydrogenases, catalytic domain"/>
    <property type="match status" value="1"/>
</dbReference>
<keyword evidence="3" id="KW-0560">Oxidoreductase</keyword>
<protein>
    <submittedName>
        <fullName evidence="5">Putative alcohol dehydrogenase</fullName>
    </submittedName>
</protein>
<sequence>MATAAVQSATSAFHQIPHTQTAIIASEAGDFEISSTVAVPKPDPDEVLIKTKAVGLNPVDTKLVGEFVTAGCVFGFDCAGIVVAVGSEVTGLRVGDRVCGSASGMNKLKPLGGAFAHYVTLPGNMALKVPPSMSMEQAASMGTAIASACMTMFWSLGMDPAILTAESSADGAPKEATNVLVYGGSTCTGTMMIQLLRICGFHVLTTCSPRNFDLVREYGAHETFDYKTSDCAARIRAHCGNALGLAIDCVSEDSTMKFCYEAIGRGGGKYTALNPFNGQLATRRVVEPDWILATRITGGASAWPGPYASEPEPRLREMAVPIFAVIERLLLEGKIRPHPVRVESGGYEGLIRGVSIIRKGELSGQKLVYNL</sequence>
<dbReference type="Proteomes" id="UP000799424">
    <property type="component" value="Unassembled WGS sequence"/>
</dbReference>
<dbReference type="SMART" id="SM00829">
    <property type="entry name" value="PKS_ER"/>
    <property type="match status" value="1"/>
</dbReference>
<dbReference type="PANTHER" id="PTHR45348">
    <property type="entry name" value="HYPOTHETICAL OXIDOREDUCTASE (EUROFUNG)"/>
    <property type="match status" value="1"/>
</dbReference>
<gene>
    <name evidence="5" type="ORF">CC86DRAFT_375370</name>
</gene>
<dbReference type="InterPro" id="IPR013154">
    <property type="entry name" value="ADH-like_N"/>
</dbReference>
<comment type="subunit">
    <text evidence="2">Monomer.</text>
</comment>
<dbReference type="Pfam" id="PF08240">
    <property type="entry name" value="ADH_N"/>
    <property type="match status" value="1"/>
</dbReference>
<organism evidence="5 6">
    <name type="scientific">Ophiobolus disseminans</name>
    <dbReference type="NCBI Taxonomy" id="1469910"/>
    <lineage>
        <taxon>Eukaryota</taxon>
        <taxon>Fungi</taxon>
        <taxon>Dikarya</taxon>
        <taxon>Ascomycota</taxon>
        <taxon>Pezizomycotina</taxon>
        <taxon>Dothideomycetes</taxon>
        <taxon>Pleosporomycetidae</taxon>
        <taxon>Pleosporales</taxon>
        <taxon>Pleosporineae</taxon>
        <taxon>Phaeosphaeriaceae</taxon>
        <taxon>Ophiobolus</taxon>
    </lineage>
</organism>
<dbReference type="Gene3D" id="3.40.50.720">
    <property type="entry name" value="NAD(P)-binding Rossmann-like Domain"/>
    <property type="match status" value="1"/>
</dbReference>
<reference evidence="5" key="1">
    <citation type="journal article" date="2020" name="Stud. Mycol.">
        <title>101 Dothideomycetes genomes: a test case for predicting lifestyles and emergence of pathogens.</title>
        <authorList>
            <person name="Haridas S."/>
            <person name="Albert R."/>
            <person name="Binder M."/>
            <person name="Bloem J."/>
            <person name="Labutti K."/>
            <person name="Salamov A."/>
            <person name="Andreopoulos B."/>
            <person name="Baker S."/>
            <person name="Barry K."/>
            <person name="Bills G."/>
            <person name="Bluhm B."/>
            <person name="Cannon C."/>
            <person name="Castanera R."/>
            <person name="Culley D."/>
            <person name="Daum C."/>
            <person name="Ezra D."/>
            <person name="Gonzalez J."/>
            <person name="Henrissat B."/>
            <person name="Kuo A."/>
            <person name="Liang C."/>
            <person name="Lipzen A."/>
            <person name="Lutzoni F."/>
            <person name="Magnuson J."/>
            <person name="Mondo S."/>
            <person name="Nolan M."/>
            <person name="Ohm R."/>
            <person name="Pangilinan J."/>
            <person name="Park H.-J."/>
            <person name="Ramirez L."/>
            <person name="Alfaro M."/>
            <person name="Sun H."/>
            <person name="Tritt A."/>
            <person name="Yoshinaga Y."/>
            <person name="Zwiers L.-H."/>
            <person name="Turgeon B."/>
            <person name="Goodwin S."/>
            <person name="Spatafora J."/>
            <person name="Crous P."/>
            <person name="Grigoriev I."/>
        </authorList>
    </citation>
    <scope>NUCLEOTIDE SEQUENCE</scope>
    <source>
        <strain evidence="5">CBS 113818</strain>
    </source>
</reference>
<dbReference type="GO" id="GO:0016651">
    <property type="term" value="F:oxidoreductase activity, acting on NAD(P)H"/>
    <property type="evidence" value="ECO:0007669"/>
    <property type="project" value="InterPro"/>
</dbReference>
<dbReference type="InterPro" id="IPR047122">
    <property type="entry name" value="Trans-enoyl_RdTase-like"/>
</dbReference>
<dbReference type="EMBL" id="MU006246">
    <property type="protein sequence ID" value="KAF2819228.1"/>
    <property type="molecule type" value="Genomic_DNA"/>
</dbReference>
<dbReference type="Pfam" id="PF00107">
    <property type="entry name" value="ADH_zinc_N"/>
    <property type="match status" value="1"/>
</dbReference>
<dbReference type="InterPro" id="IPR013149">
    <property type="entry name" value="ADH-like_C"/>
</dbReference>
<comment type="similarity">
    <text evidence="1">Belongs to the zinc-containing alcohol dehydrogenase family.</text>
</comment>
<evidence type="ECO:0000256" key="2">
    <source>
        <dbReference type="ARBA" id="ARBA00011245"/>
    </source>
</evidence>
<dbReference type="CDD" id="cd08249">
    <property type="entry name" value="enoyl_reductase_like"/>
    <property type="match status" value="1"/>
</dbReference>
<dbReference type="SUPFAM" id="SSF51735">
    <property type="entry name" value="NAD(P)-binding Rossmann-fold domains"/>
    <property type="match status" value="1"/>
</dbReference>
<name>A0A6A6ZED0_9PLEO</name>
<dbReference type="InterPro" id="IPR020843">
    <property type="entry name" value="ER"/>
</dbReference>
<dbReference type="OrthoDB" id="48317at2759"/>
<dbReference type="AlphaFoldDB" id="A0A6A6ZED0"/>
<evidence type="ECO:0000256" key="1">
    <source>
        <dbReference type="ARBA" id="ARBA00008072"/>
    </source>
</evidence>
<accession>A0A6A6ZED0</accession>
<dbReference type="PANTHER" id="PTHR45348:SF2">
    <property type="entry name" value="ZINC-TYPE ALCOHOL DEHYDROGENASE-LIKE PROTEIN C2E1P3.01"/>
    <property type="match status" value="1"/>
</dbReference>
<feature type="domain" description="Enoyl reductase (ER)" evidence="4">
    <location>
        <begin position="29"/>
        <end position="368"/>
    </location>
</feature>
<dbReference type="InterPro" id="IPR011032">
    <property type="entry name" value="GroES-like_sf"/>
</dbReference>
<dbReference type="InterPro" id="IPR036291">
    <property type="entry name" value="NAD(P)-bd_dom_sf"/>
</dbReference>
<evidence type="ECO:0000256" key="3">
    <source>
        <dbReference type="ARBA" id="ARBA00023002"/>
    </source>
</evidence>
<evidence type="ECO:0000313" key="6">
    <source>
        <dbReference type="Proteomes" id="UP000799424"/>
    </source>
</evidence>
<keyword evidence="6" id="KW-1185">Reference proteome</keyword>
<evidence type="ECO:0000313" key="5">
    <source>
        <dbReference type="EMBL" id="KAF2819228.1"/>
    </source>
</evidence>
<dbReference type="SUPFAM" id="SSF50129">
    <property type="entry name" value="GroES-like"/>
    <property type="match status" value="1"/>
</dbReference>